<dbReference type="PRINTS" id="PR00167">
    <property type="entry name" value="CACHANNEL"/>
</dbReference>
<evidence type="ECO:0000256" key="20">
    <source>
        <dbReference type="PIRSR" id="PIRSR602077-1"/>
    </source>
</evidence>
<feature type="transmembrane region" description="Helical" evidence="25">
    <location>
        <begin position="1639"/>
        <end position="1659"/>
    </location>
</feature>
<feature type="region of interest" description="Disordered" evidence="24">
    <location>
        <begin position="2120"/>
        <end position="2213"/>
    </location>
</feature>
<feature type="domain" description="Ion transport" evidence="26">
    <location>
        <begin position="649"/>
        <end position="878"/>
    </location>
</feature>
<feature type="compositionally biased region" description="Low complexity" evidence="24">
    <location>
        <begin position="968"/>
        <end position="995"/>
    </location>
</feature>
<evidence type="ECO:0000256" key="2">
    <source>
        <dbReference type="ARBA" id="ARBA00004651"/>
    </source>
</evidence>
<evidence type="ECO:0000256" key="7">
    <source>
        <dbReference type="ARBA" id="ARBA00022568"/>
    </source>
</evidence>
<feature type="compositionally biased region" description="Polar residues" evidence="24">
    <location>
        <begin position="1874"/>
        <end position="1885"/>
    </location>
</feature>
<dbReference type="InterPro" id="IPR027359">
    <property type="entry name" value="Volt_channel_dom_sf"/>
</dbReference>
<evidence type="ECO:0000313" key="28">
    <source>
        <dbReference type="Proteomes" id="UP000000539"/>
    </source>
</evidence>
<evidence type="ECO:0000256" key="21">
    <source>
        <dbReference type="PIRSR" id="PIRSR602077-3"/>
    </source>
</evidence>
<feature type="transmembrane region" description="Helical" evidence="25">
    <location>
        <begin position="1236"/>
        <end position="1255"/>
    </location>
</feature>
<feature type="binding site" evidence="20">
    <location>
        <position position="1374"/>
    </location>
    <ligand>
        <name>Ca(2+)</name>
        <dbReference type="ChEBI" id="CHEBI:29108"/>
    </ligand>
</feature>
<evidence type="ECO:0000256" key="9">
    <source>
        <dbReference type="ARBA" id="ARBA00022692"/>
    </source>
</evidence>
<evidence type="ECO:0000313" key="27">
    <source>
        <dbReference type="Ensembl" id="ENSGALP00010044590.1"/>
    </source>
</evidence>
<evidence type="ECO:0000256" key="22">
    <source>
        <dbReference type="RuleBase" id="RU003808"/>
    </source>
</evidence>
<accession>A0A8V1APY2</accession>
<dbReference type="PANTHER" id="PTHR45628">
    <property type="entry name" value="VOLTAGE-DEPENDENT CALCIUM CHANNEL TYPE A SUBUNIT ALPHA-1"/>
    <property type="match status" value="1"/>
</dbReference>
<feature type="region of interest" description="Disordered" evidence="24">
    <location>
        <begin position="364"/>
        <end position="405"/>
    </location>
</feature>
<evidence type="ECO:0000256" key="19">
    <source>
        <dbReference type="ARBA" id="ARBA00061006"/>
    </source>
</evidence>
<evidence type="ECO:0000256" key="18">
    <source>
        <dbReference type="ARBA" id="ARBA00036634"/>
    </source>
</evidence>
<keyword evidence="12 22" id="KW-0851">Voltage-gated channel</keyword>
<dbReference type="GO" id="GO:0008332">
    <property type="term" value="F:low voltage-gated calcium channel activity"/>
    <property type="evidence" value="ECO:0007669"/>
    <property type="project" value="UniProtKB-ARBA"/>
</dbReference>
<evidence type="ECO:0000256" key="14">
    <source>
        <dbReference type="ARBA" id="ARBA00023065"/>
    </source>
</evidence>
<keyword evidence="5" id="KW-0963">Cytoplasm</keyword>
<evidence type="ECO:0000256" key="1">
    <source>
        <dbReference type="ARBA" id="ARBA00004496"/>
    </source>
</evidence>
<evidence type="ECO:0000256" key="25">
    <source>
        <dbReference type="SAM" id="Phobius"/>
    </source>
</evidence>
<feature type="binding site" evidence="20">
    <location>
        <position position="829"/>
    </location>
    <ligand>
        <name>Ca(2+)</name>
        <dbReference type="ChEBI" id="CHEBI:29108"/>
    </ligand>
</feature>
<dbReference type="FunFam" id="1.10.287.70:FF:000018">
    <property type="entry name" value="Voltage-dependent T-type calcium channel subunit alpha"/>
    <property type="match status" value="1"/>
</dbReference>
<dbReference type="FunFam" id="1.20.120.350:FF:000142">
    <property type="match status" value="1"/>
</dbReference>
<evidence type="ECO:0000256" key="12">
    <source>
        <dbReference type="ARBA" id="ARBA00022882"/>
    </source>
</evidence>
<evidence type="ECO:0000256" key="3">
    <source>
        <dbReference type="ARBA" id="ARBA00022448"/>
    </source>
</evidence>
<feature type="region of interest" description="Disordered" evidence="24">
    <location>
        <begin position="2006"/>
        <end position="2058"/>
    </location>
</feature>
<dbReference type="FunFam" id="1.10.287.70:FF:000029">
    <property type="entry name" value="Voltage-dependent T-type calcium channel subunit alpha"/>
    <property type="match status" value="1"/>
</dbReference>
<evidence type="ECO:0000256" key="5">
    <source>
        <dbReference type="ARBA" id="ARBA00022490"/>
    </source>
</evidence>
<feature type="domain" description="Ion transport" evidence="26">
    <location>
        <begin position="13"/>
        <end position="298"/>
    </location>
</feature>
<evidence type="ECO:0000256" key="24">
    <source>
        <dbReference type="SAM" id="MobiDB-lite"/>
    </source>
</evidence>
<feature type="compositionally biased region" description="Basic and acidic residues" evidence="24">
    <location>
        <begin position="1007"/>
        <end position="1023"/>
    </location>
</feature>
<keyword evidence="7 22" id="KW-0109">Calcium transport</keyword>
<keyword evidence="17" id="KW-0407">Ion channel</keyword>
<comment type="catalytic activity">
    <reaction evidence="18">
        <text>Ca(2+)(in) = Ca(2+)(out)</text>
        <dbReference type="Rhea" id="RHEA:29671"/>
        <dbReference type="ChEBI" id="CHEBI:29108"/>
    </reaction>
</comment>
<dbReference type="InterPro" id="IPR002077">
    <property type="entry name" value="VDCCAlpha1"/>
</dbReference>
<evidence type="ECO:0000256" key="13">
    <source>
        <dbReference type="ARBA" id="ARBA00022989"/>
    </source>
</evidence>
<dbReference type="GeneTree" id="ENSGT00940000159664"/>
<dbReference type="InterPro" id="IPR005821">
    <property type="entry name" value="Ion_trans_dom"/>
</dbReference>
<evidence type="ECO:0000259" key="26">
    <source>
        <dbReference type="Pfam" id="PF00520"/>
    </source>
</evidence>
<feature type="region of interest" description="Disordered" evidence="24">
    <location>
        <begin position="1070"/>
        <end position="1092"/>
    </location>
</feature>
<dbReference type="FunFam" id="1.20.120.350:FF:000009">
    <property type="entry name" value="Voltage-dependent T-type calcium channel subunit alpha"/>
    <property type="match status" value="1"/>
</dbReference>
<dbReference type="GO" id="GO:0070509">
    <property type="term" value="P:calcium ion import"/>
    <property type="evidence" value="ECO:0007669"/>
    <property type="project" value="UniProtKB-ARBA"/>
</dbReference>
<feature type="domain" description="Ion transport" evidence="26">
    <location>
        <begin position="1163"/>
        <end position="1435"/>
    </location>
</feature>
<dbReference type="FunFam" id="1.20.120.350:FF:000007">
    <property type="entry name" value="Voltage-dependent T-type calcium channel subunit alpha"/>
    <property type="match status" value="1"/>
</dbReference>
<keyword evidence="15 25" id="KW-0472">Membrane</keyword>
<dbReference type="InterPro" id="IPR050599">
    <property type="entry name" value="VDCC_alpha-1_subunit"/>
</dbReference>
<sequence>MKLPWAGARAHSLQSFDDFIFAFFAVEMIVKMIALGIFGKKCYLGDTWNRLDFFIVIAGMLEYSLDLQNVSFSAVRTVRVLRPLRAINRVPSMRILVTLLLDTLPMLGNVLLLCFFVFFIFGIVGVQLWAGLLRNRCFLPENFSIPYTVDLERYYQTENEDENPFICSQPRENGMRYCRSIPTRREEGLECTLDYYSYNDTTNTSCVNWNQYYTNCSAGEHNPFKGAINFDNIGYAWIAIFQVITLEGWVDIMYFVMDAHSFYNFIYFILLIIVGSFFMINLCLVVIATQFSETKQRESQLMKEQRVRYLSNASTLASFSEPGSCYDELLKYLVYIARKGSKQLVELYRVAGVRMGFLASPASKVERHAGKRRSRRRSSVHHLIHHHHHHHHHYHLGNGNLRAPRASPEISDVDTGSLHNGTNRLMLPPSAPNPHMAPTATASGTESVHSIYHADCHVEPLRCRVALPQPSPEDIPRSVVMGSKVYPTVHPSTSHEVRKEKSLGEEAMGAGSSTLSGLNIPPGPYSTMHKLLETQSTGFLSVHVTDKGDGFRGPCPSSCKIASPCTKLDGGSRSPESCPYCLKALANEAEQTDNETDSDSEGVYEFTQDAHYSDQRDPQRGRAWARSSSRVLAFWRVVCETFQKIVDSKYFGRGIMVAILINTLSMGIEYHEQPEELTNALEISNIVFTSLFALEMLLKVLVYGPFGYIKNPYNIFDGIIVVISVWEIVGQQGGGLSVLRTFRLMRVLKLVRFMPALQRQLVVLMKTMDNVATFCMLLMLFIFIFSILGMHLFGCKFASERDGDTLPDRKNFDSLLWAIVTVFQILTQEDWNKVLYNGMASTSSWAALYFIALMTFGNYVLFNLLVAILVEGFQTEGDASKSDSEGELFLRSLEEEGGLKKNLSNPVLMALSEHPELKKSLTPPLIIHTAATPMPMPKSAMFGDAAQGYESRRASGVSMDPAAYELKSPPSTRSSPHSPWSAGSSWPSRRSSWNSIGRAPSLKRRGQSSERRSLLSGEGKESSEDGESSDEERSSRAGSVNGSLPHRMESLEAKGSFDLQDTLQVPSLYRTSSMHSSRTSTSEHQDCNGKTSPGLLVHQLHLDDPRPDCDDADDEGNMSKRDRMKAWVRAHLPTCCKERDSWSIYVFAPHSRFRLMCNKIITHKMFDHIVLVIIFLNCITIAMERPKIEPHSAERIFLTLSNYIFTVIFLTEMTVKVVALGLCFGEKAYLKSSWNVLDGVLVLISVIDILVSMVSDSGTKILGMLRVLRLLRTLRPLRVISRAQGLKLVVETLMSSLKPIGNIVVICCAFFIIFGILGVQLFKGKFFICQGEDTRNITNKSDCAEASYKWVRHKYNFDNLGQALMSLFVLASKDGWVDIMYDGLDAVGVDQQPVMNYNPWMLLYFISFLLIVAFFVLNMFVGVVVENFHKCRQHQEEEEAKRREEKRLRRLEKKRRSKEKQMADLMLDDVLMESTASVVPEAQCKPYYSDYSRFRFLIHQMCTSHYLDLFITGVIGLNVITMAMEHYQQPKVLDEALKICNYIFTVIFVLESVSKLIAFGFRRFFQDRWNQLDLAIVLLSIMGITLEEIEVNASLPINPTIIRIMRVLRIARVLKLLKMAVGMRALLDTVMQALPQVGNLGLLFMLLFFIFAALGVELFGDLECDDTHPCEGLGRHATFRNFGMAFLTLFRVSTGDNWNGIMKDTLRDCDQESTCYNTVISPIYFVSFVLTAQFVLVNVVIAVLMKHLEESNKEAKEEAELEAELEMEMKTISPGQHSPSDIFTWMGGVGGERPESPRGCPHPLQIQAELRCRDAALALSPCQDLLSVRKPSVGRTHSLPNDSYMFHTSQPRSRPSTASLRDGNPAQHKVHSGSKASVQSQPADTSSLLQIPKDHFHHMRAHDPLVRESKAPAAAPVHSPSAERLLRRQMAIRNDSSDSKENLHAELSELPNPDIPSAPQEESAAALTPSEGEDLAAWSRASVHTQHHSHNQYNVSKQAPASCACADSYQETPGDSMDQEVSETNSSLEPFPSETCTASSACSEAQPLTPKRNIGSTGSVTLKDLKKYHSVDTQGLLKKPPSWLDDQRRHSIEICSMENSPQHHSTSSSSGFISQVVSEMEGLQGTRQKKKLSPPCISIDPPSEQGLLPRGPHSVSPARGDTCLRRRAPSCDSKDSVDIGDSLLPDSMSASPTPKKDLLTLPSFSFDQNEVEP</sequence>
<dbReference type="FunFam" id="1.20.120.350:FF:000008">
    <property type="entry name" value="Voltage-dependent T-type calcium channel subunit alpha"/>
    <property type="match status" value="1"/>
</dbReference>
<keyword evidence="13 25" id="KW-1133">Transmembrane helix</keyword>
<evidence type="ECO:0000256" key="16">
    <source>
        <dbReference type="ARBA" id="ARBA00023180"/>
    </source>
</evidence>
<keyword evidence="9 25" id="KW-0812">Transmembrane</keyword>
<feature type="region of interest" description="Disordered" evidence="24">
    <location>
        <begin position="1832"/>
        <end position="1885"/>
    </location>
</feature>
<dbReference type="SUPFAM" id="SSF81324">
    <property type="entry name" value="Voltage-gated potassium channels"/>
    <property type="match status" value="4"/>
</dbReference>
<dbReference type="Gene3D" id="1.20.120.350">
    <property type="entry name" value="Voltage-gated potassium channels. Chain C"/>
    <property type="match status" value="4"/>
</dbReference>
<dbReference type="InterPro" id="IPR005445">
    <property type="entry name" value="VDCC_T_a1"/>
</dbReference>
<feature type="transmembrane region" description="Helical" evidence="25">
    <location>
        <begin position="1300"/>
        <end position="1322"/>
    </location>
</feature>
<keyword evidence="11 20" id="KW-0106">Calcium</keyword>
<feature type="domain" description="Ion transport" evidence="26">
    <location>
        <begin position="1505"/>
        <end position="1755"/>
    </location>
</feature>
<comment type="similarity">
    <text evidence="19">Belongs to the calcium channel alpha-1 subunit (TC 1.A.1.11) family. CACNA1G subfamily.</text>
</comment>
<evidence type="ECO:0000256" key="10">
    <source>
        <dbReference type="ARBA" id="ARBA00022737"/>
    </source>
</evidence>
<dbReference type="Proteomes" id="UP000000539">
    <property type="component" value="Chromosome 18"/>
</dbReference>
<gene>
    <name evidence="27" type="primary">CACNA1G</name>
</gene>
<organism evidence="27 28">
    <name type="scientific">Gallus gallus</name>
    <name type="common">Chicken</name>
    <dbReference type="NCBI Taxonomy" id="9031"/>
    <lineage>
        <taxon>Eukaryota</taxon>
        <taxon>Metazoa</taxon>
        <taxon>Chordata</taxon>
        <taxon>Craniata</taxon>
        <taxon>Vertebrata</taxon>
        <taxon>Euteleostomi</taxon>
        <taxon>Archelosauria</taxon>
        <taxon>Archosauria</taxon>
        <taxon>Dinosauria</taxon>
        <taxon>Saurischia</taxon>
        <taxon>Theropoda</taxon>
        <taxon>Coelurosauria</taxon>
        <taxon>Aves</taxon>
        <taxon>Neognathae</taxon>
        <taxon>Galloanserae</taxon>
        <taxon>Galliformes</taxon>
        <taxon>Phasianidae</taxon>
        <taxon>Phasianinae</taxon>
        <taxon>Gallus</taxon>
    </lineage>
</organism>
<feature type="transmembrane region" description="Helical" evidence="25">
    <location>
        <begin position="680"/>
        <end position="701"/>
    </location>
</feature>
<keyword evidence="14" id="KW-0406">Ion transport</keyword>
<dbReference type="GO" id="GO:0005891">
    <property type="term" value="C:voltage-gated calcium channel complex"/>
    <property type="evidence" value="ECO:0007669"/>
    <property type="project" value="InterPro"/>
</dbReference>
<feature type="transmembrane region" description="Helical" evidence="25">
    <location>
        <begin position="235"/>
        <end position="256"/>
    </location>
</feature>
<keyword evidence="20" id="KW-0479">Metal-binding</keyword>
<feature type="glycosylation site" description="N-linked (GlcNAc...) asparagine" evidence="21">
    <location>
        <position position="199"/>
    </location>
</feature>
<evidence type="ECO:0000256" key="15">
    <source>
        <dbReference type="ARBA" id="ARBA00023136"/>
    </source>
</evidence>
<dbReference type="FunFam" id="1.10.287.70:FF:000032">
    <property type="entry name" value="Voltage-dependent T-type calcium channel subunit alpha"/>
    <property type="match status" value="1"/>
</dbReference>
<reference evidence="27" key="1">
    <citation type="submission" date="2020-11" db="EMBL/GenBank/DDBJ databases">
        <title>Gallus gallus (Chicken) genome, bGalGal1, GRCg7b, maternal haplotype autosomes + Z &amp; W.</title>
        <authorList>
            <person name="Warren W."/>
            <person name="Formenti G."/>
            <person name="Fedrigo O."/>
            <person name="Haase B."/>
            <person name="Mountcastle J."/>
            <person name="Balacco J."/>
            <person name="Tracey A."/>
            <person name="Schneider V."/>
            <person name="Okimoto R."/>
            <person name="Cheng H."/>
            <person name="Hawken R."/>
            <person name="Howe K."/>
            <person name="Jarvis E.D."/>
        </authorList>
    </citation>
    <scope>NUCLEOTIDE SEQUENCE [LARGE SCALE GENOMIC DNA]</scope>
    <source>
        <strain evidence="27">Broiler</strain>
    </source>
</reference>
<feature type="transmembrane region" description="Helical" evidence="25">
    <location>
        <begin position="1203"/>
        <end position="1224"/>
    </location>
</feature>
<feature type="coiled-coil region" evidence="23">
    <location>
        <begin position="1431"/>
        <end position="1468"/>
    </location>
</feature>
<dbReference type="Ensembl" id="ENSGALT00010071900.1">
    <property type="protein sequence ID" value="ENSGALP00010044590.1"/>
    <property type="gene ID" value="ENSGALG00010029724.1"/>
</dbReference>
<dbReference type="PRINTS" id="PR01629">
    <property type="entry name" value="TVDCCALPHA1"/>
</dbReference>
<comment type="function">
    <text evidence="22">Voltage-sensitive calcium channels (VSCC) mediate the entry of calcium ions into excitable cells and are also involved in a variety of calcium-dependent processes, including muscle contraction, hormone or neurotransmitter release, gene expression, cell motility, cell division and cell death. This channel gives rise to T-type calcium currents. T-type calcium channels belong to the "low-voltage activated (LVA)" group and are strongly blocked by nickel and mibefradil. A particularity of this type of channels is an opening at quite negative potentials, and a voltage-dependent inactivation. T-type channels serve pacemaking functions in both central neurons and cardiac nodal cells and support calcium signaling in secretory cells and vascular smooth muscle. They may also be involved in the modulation of firing patterns of neurons which is important for information processing as well as in cell growth processes.</text>
</comment>
<keyword evidence="6" id="KW-0597">Phosphoprotein</keyword>
<feature type="transmembrane region" description="Helical" evidence="25">
    <location>
        <begin position="1165"/>
        <end position="1183"/>
    </location>
</feature>
<feature type="transmembrane region" description="Helical" evidence="25">
    <location>
        <begin position="262"/>
        <end position="287"/>
    </location>
</feature>
<feature type="region of interest" description="Disordered" evidence="24">
    <location>
        <begin position="1949"/>
        <end position="1972"/>
    </location>
</feature>
<dbReference type="Pfam" id="PF00520">
    <property type="entry name" value="Ion_trans"/>
    <property type="match status" value="4"/>
</dbReference>
<evidence type="ECO:0000256" key="8">
    <source>
        <dbReference type="ARBA" id="ARBA00022673"/>
    </source>
</evidence>
<feature type="transmembrane region" description="Helical" evidence="25">
    <location>
        <begin position="1723"/>
        <end position="1744"/>
    </location>
</feature>
<proteinExistence type="inferred from homology"/>
<feature type="transmembrane region" description="Helical" evidence="25">
    <location>
        <begin position="1505"/>
        <end position="1524"/>
    </location>
</feature>
<reference evidence="27" key="2">
    <citation type="submission" date="2025-08" db="UniProtKB">
        <authorList>
            <consortium name="Ensembl"/>
        </authorList>
    </citation>
    <scope>IDENTIFICATION</scope>
    <source>
        <strain evidence="27">broiler</strain>
    </source>
</reference>
<feature type="transmembrane region" description="Helical" evidence="25">
    <location>
        <begin position="771"/>
        <end position="790"/>
    </location>
</feature>
<feature type="transmembrane region" description="Helical" evidence="25">
    <location>
        <begin position="110"/>
        <end position="133"/>
    </location>
</feature>
<feature type="transmembrane region" description="Helical" evidence="25">
    <location>
        <begin position="847"/>
        <end position="870"/>
    </location>
</feature>
<evidence type="ECO:0000256" key="23">
    <source>
        <dbReference type="SAM" id="Coils"/>
    </source>
</evidence>
<feature type="transmembrane region" description="Helical" evidence="25">
    <location>
        <begin position="1401"/>
        <end position="1425"/>
    </location>
</feature>
<feature type="compositionally biased region" description="Basic residues" evidence="24">
    <location>
        <begin position="369"/>
        <end position="395"/>
    </location>
</feature>
<dbReference type="GO" id="GO:0005737">
    <property type="term" value="C:cytoplasm"/>
    <property type="evidence" value="ECO:0007669"/>
    <property type="project" value="UniProtKB-SubCell"/>
</dbReference>
<evidence type="ECO:0000256" key="11">
    <source>
        <dbReference type="ARBA" id="ARBA00022837"/>
    </source>
</evidence>
<feature type="region of interest" description="Disordered" evidence="24">
    <location>
        <begin position="962"/>
        <end position="1044"/>
    </location>
</feature>
<keyword evidence="3" id="KW-0813">Transport</keyword>
<keyword evidence="8 22" id="KW-0107">Calcium channel</keyword>
<feature type="compositionally biased region" description="Polar residues" evidence="24">
    <location>
        <begin position="1838"/>
        <end position="1859"/>
    </location>
</feature>
<dbReference type="GO" id="GO:0046872">
    <property type="term" value="F:metal ion binding"/>
    <property type="evidence" value="ECO:0007669"/>
    <property type="project" value="UniProtKB-KW"/>
</dbReference>
<evidence type="ECO:0000256" key="6">
    <source>
        <dbReference type="ARBA" id="ARBA00022553"/>
    </source>
</evidence>
<dbReference type="Gene3D" id="1.10.287.70">
    <property type="match status" value="4"/>
</dbReference>
<evidence type="ECO:0000256" key="4">
    <source>
        <dbReference type="ARBA" id="ARBA00022475"/>
    </source>
</evidence>
<evidence type="ECO:0000256" key="17">
    <source>
        <dbReference type="ARBA" id="ARBA00023303"/>
    </source>
</evidence>
<reference evidence="27" key="3">
    <citation type="submission" date="2025-09" db="UniProtKB">
        <authorList>
            <consortium name="Ensembl"/>
        </authorList>
    </citation>
    <scope>IDENTIFICATION</scope>
    <source>
        <strain evidence="27">broiler</strain>
    </source>
</reference>
<name>A0A8V1APY2_CHICK</name>
<dbReference type="PANTHER" id="PTHR45628:SF33">
    <property type="entry name" value="VOLTAGE-DEPENDENT T-TYPE CALCIUM CHANNEL SUBUNIT ALPHA-1G"/>
    <property type="match status" value="1"/>
</dbReference>
<comment type="subcellular location">
    <subcellularLocation>
        <location evidence="2">Cell membrane</location>
        <topology evidence="2">Multi-pass membrane protein</topology>
    </subcellularLocation>
    <subcellularLocation>
        <location evidence="1">Cytoplasm</location>
    </subcellularLocation>
    <subcellularLocation>
        <location evidence="22">Membrane</location>
        <topology evidence="22">Multi-pass membrane protein</topology>
    </subcellularLocation>
</comment>
<feature type="binding site" evidence="20">
    <location>
        <position position="247"/>
    </location>
    <ligand>
        <name>Ca(2+)</name>
        <dbReference type="ChEBI" id="CHEBI:29108"/>
    </ligand>
</feature>
<feature type="compositionally biased region" description="Polar residues" evidence="24">
    <location>
        <begin position="2202"/>
        <end position="2213"/>
    </location>
</feature>
<protein>
    <recommendedName>
        <fullName evidence="22">Voltage-dependent T-type calcium channel subunit alpha</fullName>
    </recommendedName>
</protein>
<keyword evidence="10" id="KW-0677">Repeat</keyword>
<feature type="transmembrane region" description="Helical" evidence="25">
    <location>
        <begin position="1536"/>
        <end position="1557"/>
    </location>
</feature>
<keyword evidence="4" id="KW-1003">Cell membrane</keyword>
<feature type="compositionally biased region" description="Low complexity" evidence="24">
    <location>
        <begin position="1070"/>
        <end position="1080"/>
    </location>
</feature>
<feature type="transmembrane region" description="Helical" evidence="25">
    <location>
        <begin position="1360"/>
        <end position="1381"/>
    </location>
</feature>
<keyword evidence="16 21" id="KW-0325">Glycoprotein</keyword>
<feature type="transmembrane region" description="Helical" evidence="25">
    <location>
        <begin position="20"/>
        <end position="39"/>
    </location>
</feature>
<keyword evidence="28" id="KW-1185">Reference proteome</keyword>
<keyword evidence="23" id="KW-0175">Coiled coil</keyword>
<dbReference type="OrthoDB" id="416585at2759"/>
<dbReference type="FunFam" id="1.10.287.70:FF:000014">
    <property type="entry name" value="Voltage-dependent T-type calcium channel subunit alpha"/>
    <property type="match status" value="1"/>
</dbReference>
<feature type="compositionally biased region" description="Polar residues" evidence="24">
    <location>
        <begin position="2022"/>
        <end position="2043"/>
    </location>
</feature>